<name>A0ABN9W5W1_9DINO</name>
<evidence type="ECO:0000256" key="1">
    <source>
        <dbReference type="SAM" id="MobiDB-lite"/>
    </source>
</evidence>
<reference evidence="2" key="1">
    <citation type="submission" date="2023-10" db="EMBL/GenBank/DDBJ databases">
        <authorList>
            <person name="Chen Y."/>
            <person name="Shah S."/>
            <person name="Dougan E. K."/>
            <person name="Thang M."/>
            <person name="Chan C."/>
        </authorList>
    </citation>
    <scope>NUCLEOTIDE SEQUENCE [LARGE SCALE GENOMIC DNA]</scope>
</reference>
<feature type="non-terminal residue" evidence="2">
    <location>
        <position position="59"/>
    </location>
</feature>
<dbReference type="Proteomes" id="UP001189429">
    <property type="component" value="Unassembled WGS sequence"/>
</dbReference>
<keyword evidence="3" id="KW-1185">Reference proteome</keyword>
<protein>
    <submittedName>
        <fullName evidence="2">Uncharacterized protein</fullName>
    </submittedName>
</protein>
<feature type="region of interest" description="Disordered" evidence="1">
    <location>
        <begin position="12"/>
        <end position="59"/>
    </location>
</feature>
<evidence type="ECO:0000313" key="3">
    <source>
        <dbReference type="Proteomes" id="UP001189429"/>
    </source>
</evidence>
<accession>A0ABN9W5W1</accession>
<organism evidence="2 3">
    <name type="scientific">Prorocentrum cordatum</name>
    <dbReference type="NCBI Taxonomy" id="2364126"/>
    <lineage>
        <taxon>Eukaryota</taxon>
        <taxon>Sar</taxon>
        <taxon>Alveolata</taxon>
        <taxon>Dinophyceae</taxon>
        <taxon>Prorocentrales</taxon>
        <taxon>Prorocentraceae</taxon>
        <taxon>Prorocentrum</taxon>
    </lineage>
</organism>
<sequence length="59" mass="6368">RGLFELLVQPYQRRGPLPPAGGVGALRGVSGHMQSHGQEARHPAGSCDRGVERLPARRQ</sequence>
<feature type="non-terminal residue" evidence="2">
    <location>
        <position position="1"/>
    </location>
</feature>
<feature type="compositionally biased region" description="Basic and acidic residues" evidence="1">
    <location>
        <begin position="49"/>
        <end position="59"/>
    </location>
</feature>
<proteinExistence type="predicted"/>
<dbReference type="EMBL" id="CAUYUJ010018106">
    <property type="protein sequence ID" value="CAK0880686.1"/>
    <property type="molecule type" value="Genomic_DNA"/>
</dbReference>
<gene>
    <name evidence="2" type="ORF">PCOR1329_LOCUS63761</name>
</gene>
<evidence type="ECO:0000313" key="2">
    <source>
        <dbReference type="EMBL" id="CAK0880686.1"/>
    </source>
</evidence>
<comment type="caution">
    <text evidence="2">The sequence shown here is derived from an EMBL/GenBank/DDBJ whole genome shotgun (WGS) entry which is preliminary data.</text>
</comment>